<dbReference type="Gene3D" id="3.30.2000.40">
    <property type="entry name" value="Myoviridae tail sheath stabiliser"/>
    <property type="match status" value="1"/>
</dbReference>
<organism evidence="1 2">
    <name type="scientific">Rhizobium phage RHph_I1_9</name>
    <dbReference type="NCBI Taxonomy" id="2509729"/>
    <lineage>
        <taxon>Viruses</taxon>
        <taxon>Duplodnaviria</taxon>
        <taxon>Heunggongvirae</taxon>
        <taxon>Uroviricota</taxon>
        <taxon>Caudoviricetes</taxon>
        <taxon>Pootjesviridae</taxon>
        <taxon>Staniewskivirinae</taxon>
        <taxon>Trinifflemingvirus</taxon>
        <taxon>Trinifflemingvirus I19</taxon>
    </lineage>
</organism>
<gene>
    <name evidence="1" type="ORF">EVC04_014</name>
</gene>
<dbReference type="Pfam" id="PF16724">
    <property type="entry name" value="T4-gp15_tss"/>
    <property type="match status" value="1"/>
</dbReference>
<dbReference type="InterPro" id="IPR031997">
    <property type="entry name" value="T4-gp15_tss"/>
</dbReference>
<protein>
    <submittedName>
        <fullName evidence="1">Putative tail sheath stabilization protein</fullName>
    </submittedName>
</protein>
<evidence type="ECO:0000313" key="2">
    <source>
        <dbReference type="Proteomes" id="UP000615696"/>
    </source>
</evidence>
<keyword evidence="2" id="KW-1185">Reference proteome</keyword>
<name>A0A7S5R980_9CAUD</name>
<dbReference type="InterPro" id="IPR038553">
    <property type="entry name" value="T4-gp15_tss_sf"/>
</dbReference>
<dbReference type="EMBL" id="MN988532">
    <property type="protein sequence ID" value="QIG73451.1"/>
    <property type="molecule type" value="Genomic_DNA"/>
</dbReference>
<proteinExistence type="predicted"/>
<accession>A0A7S5R980</accession>
<reference evidence="1 2" key="1">
    <citation type="submission" date="2020-01" db="EMBL/GenBank/DDBJ databases">
        <title>Patterns of diversity and host range of bacteriophage communities associated with bean-nodulatin bacteria.</title>
        <authorList>
            <person name="Vann Cauwenberghe J."/>
            <person name="Santamaria R.I."/>
            <person name="Bustos P."/>
            <person name="Juarez S."/>
            <person name="Gonzalez V."/>
        </authorList>
    </citation>
    <scope>NUCLEOTIDE SEQUENCE [LARGE SCALE GENOMIC DNA]</scope>
    <source>
        <strain evidence="2">RHph</strain>
    </source>
</reference>
<evidence type="ECO:0000313" key="1">
    <source>
        <dbReference type="EMBL" id="QIG73451.1"/>
    </source>
</evidence>
<sequence length="292" mass="33610">MRRRYYAHGQIRTLIGVFGALFNKLYVANFSSDGKQIDKLTHVPIIYLPKSRVFKNDLDVTDTTRLSKTDLDKMKRYYEVMPRMGFEFKGLTYNPEVQQSPSLNYRSGKQFGRVPAPYNLEFELSILVRDQSTGLQIIEQIVSIFKPNVTIEVRNTAFDNNLQDVNVVLNSITFEDSYKELGETRQILYELSFSLSSQFWPYVTGADIEIGKFVECGGKVDYPIDPNWPTDDDDDNGNGEDLIEKIIIDTHDMAVFDKFWPTWYRDTIQEVDGQIVSKTDENPLGPIPEDPV</sequence>
<dbReference type="Proteomes" id="UP000615696">
    <property type="component" value="Segment"/>
</dbReference>